<organism evidence="2 3">
    <name type="scientific">Oryzias melastigma</name>
    <name type="common">Marine medaka</name>
    <dbReference type="NCBI Taxonomy" id="30732"/>
    <lineage>
        <taxon>Eukaryota</taxon>
        <taxon>Metazoa</taxon>
        <taxon>Chordata</taxon>
        <taxon>Craniata</taxon>
        <taxon>Vertebrata</taxon>
        <taxon>Euteleostomi</taxon>
        <taxon>Actinopterygii</taxon>
        <taxon>Neopterygii</taxon>
        <taxon>Teleostei</taxon>
        <taxon>Neoteleostei</taxon>
        <taxon>Acanthomorphata</taxon>
        <taxon>Ovalentaria</taxon>
        <taxon>Atherinomorphae</taxon>
        <taxon>Beloniformes</taxon>
        <taxon>Adrianichthyidae</taxon>
        <taxon>Oryziinae</taxon>
        <taxon>Oryzias</taxon>
    </lineage>
</organism>
<accession>A0A834C147</accession>
<evidence type="ECO:0000313" key="2">
    <source>
        <dbReference type="EMBL" id="KAF6720850.1"/>
    </source>
</evidence>
<reference evidence="2" key="1">
    <citation type="journal article" name="BMC Genomics">
        <title>Long-read sequencing and de novo genome assembly of marine medaka (Oryzias melastigma).</title>
        <authorList>
            <person name="Liang P."/>
            <person name="Saqib H.S.A."/>
            <person name="Ni X."/>
            <person name="Shen Y."/>
        </authorList>
    </citation>
    <scope>NUCLEOTIDE SEQUENCE</scope>
    <source>
        <strain evidence="2">Bigg-433</strain>
    </source>
</reference>
<proteinExistence type="predicted"/>
<name>A0A834C147_ORYME</name>
<feature type="compositionally biased region" description="Basic and acidic residues" evidence="1">
    <location>
        <begin position="1"/>
        <end position="18"/>
    </location>
</feature>
<feature type="region of interest" description="Disordered" evidence="1">
    <location>
        <begin position="1"/>
        <end position="28"/>
    </location>
</feature>
<feature type="region of interest" description="Disordered" evidence="1">
    <location>
        <begin position="94"/>
        <end position="142"/>
    </location>
</feature>
<comment type="caution">
    <text evidence="2">The sequence shown here is derived from an EMBL/GenBank/DDBJ whole genome shotgun (WGS) entry which is preliminary data.</text>
</comment>
<gene>
    <name evidence="2" type="ORF">FQA47_010920</name>
</gene>
<sequence>MAPESRGDPKQEKTHEPADGLPPLLQRGTGCLIGFPSQGLLLGRSASCDGPRARVRVQPPQSSLHKLTTHTRAHRFLRIHRNAPKVSIAEELQVEEEEMHPEGAEEEEEGRTERWRIQAGDAATARQLHFPVMPSGDPRKVE</sequence>
<dbReference type="AlphaFoldDB" id="A0A834C147"/>
<protein>
    <submittedName>
        <fullName evidence="2">Uncharacterized protein</fullName>
    </submittedName>
</protein>
<dbReference type="EMBL" id="WKFB01000511">
    <property type="protein sequence ID" value="KAF6720850.1"/>
    <property type="molecule type" value="Genomic_DNA"/>
</dbReference>
<dbReference type="Proteomes" id="UP000646548">
    <property type="component" value="Unassembled WGS sequence"/>
</dbReference>
<evidence type="ECO:0000256" key="1">
    <source>
        <dbReference type="SAM" id="MobiDB-lite"/>
    </source>
</evidence>
<feature type="compositionally biased region" description="Acidic residues" evidence="1">
    <location>
        <begin position="94"/>
        <end position="110"/>
    </location>
</feature>
<evidence type="ECO:0000313" key="3">
    <source>
        <dbReference type="Proteomes" id="UP000646548"/>
    </source>
</evidence>